<keyword evidence="3" id="KW-0472">Membrane</keyword>
<keyword evidence="1" id="KW-0175">Coiled coil</keyword>
<evidence type="ECO:0000313" key="5">
    <source>
        <dbReference type="Proteomes" id="UP000664534"/>
    </source>
</evidence>
<feature type="coiled-coil region" evidence="1">
    <location>
        <begin position="131"/>
        <end position="165"/>
    </location>
</feature>
<accession>A0A8H3FBB5</accession>
<feature type="transmembrane region" description="Helical" evidence="3">
    <location>
        <begin position="325"/>
        <end position="342"/>
    </location>
</feature>
<reference evidence="4" key="1">
    <citation type="submission" date="2021-03" db="EMBL/GenBank/DDBJ databases">
        <authorList>
            <person name="Tagirdzhanova G."/>
        </authorList>
    </citation>
    <scope>NUCLEOTIDE SEQUENCE</scope>
</reference>
<comment type="caution">
    <text evidence="4">The sequence shown here is derived from an EMBL/GenBank/DDBJ whole genome shotgun (WGS) entry which is preliminary data.</text>
</comment>
<feature type="transmembrane region" description="Helical" evidence="3">
    <location>
        <begin position="348"/>
        <end position="368"/>
    </location>
</feature>
<protein>
    <submittedName>
        <fullName evidence="4">Uncharacterized protein</fullName>
    </submittedName>
</protein>
<evidence type="ECO:0000313" key="4">
    <source>
        <dbReference type="EMBL" id="CAF9922167.1"/>
    </source>
</evidence>
<feature type="region of interest" description="Disordered" evidence="2">
    <location>
        <begin position="1"/>
        <end position="21"/>
    </location>
</feature>
<name>A0A8H3FBB5_9LECA</name>
<dbReference type="AlphaFoldDB" id="A0A8H3FBB5"/>
<dbReference type="EMBL" id="CAJPDT010000030">
    <property type="protein sequence ID" value="CAF9922167.1"/>
    <property type="molecule type" value="Genomic_DNA"/>
</dbReference>
<keyword evidence="3" id="KW-0812">Transmembrane</keyword>
<feature type="compositionally biased region" description="Polar residues" evidence="2">
    <location>
        <begin position="1"/>
        <end position="13"/>
    </location>
</feature>
<dbReference type="Proteomes" id="UP000664534">
    <property type="component" value="Unassembled WGS sequence"/>
</dbReference>
<dbReference type="OrthoDB" id="5311848at2759"/>
<sequence length="377" mass="41473">MQVTRCVTGNGRPSDQRFQKYSQGPIGPLFAVVGIKAAMVDKLQQQQAECNDELIKLHKSVVQTNADANAALSRATKEANDGLSQLQNNFVLAKQMFQDQVMHDIEASSTQTQSFFENLVQGVDRAVQSTLSKMASKVKTMESDAANLSENVHKANAESTKLERNIGKVFQQVVTGSAELAAAQTKQWDLNRGLATELQTSLQNIKEEDIGPLLGALVSIQSQLQISNELVTFMYLRQNELHERVQDLDRSFSGLESKAEALHAAQTRQAEMQAHLHNQTQDQMQASQNLLADVTSRARALHELVDDAAAKIAKMAWFGALPGELLRLVWLALAVAVLHYYVPKYAWVVATVIGIVIIAHVSGILNYLNPRAYLGGL</sequence>
<keyword evidence="5" id="KW-1185">Reference proteome</keyword>
<evidence type="ECO:0000256" key="2">
    <source>
        <dbReference type="SAM" id="MobiDB-lite"/>
    </source>
</evidence>
<proteinExistence type="predicted"/>
<gene>
    <name evidence="4" type="ORF">IMSHALPRED_005601</name>
</gene>
<evidence type="ECO:0000256" key="1">
    <source>
        <dbReference type="SAM" id="Coils"/>
    </source>
</evidence>
<organism evidence="4 5">
    <name type="scientific">Imshaugia aleurites</name>
    <dbReference type="NCBI Taxonomy" id="172621"/>
    <lineage>
        <taxon>Eukaryota</taxon>
        <taxon>Fungi</taxon>
        <taxon>Dikarya</taxon>
        <taxon>Ascomycota</taxon>
        <taxon>Pezizomycotina</taxon>
        <taxon>Lecanoromycetes</taxon>
        <taxon>OSLEUM clade</taxon>
        <taxon>Lecanoromycetidae</taxon>
        <taxon>Lecanorales</taxon>
        <taxon>Lecanorineae</taxon>
        <taxon>Parmeliaceae</taxon>
        <taxon>Imshaugia</taxon>
    </lineage>
</organism>
<evidence type="ECO:0000256" key="3">
    <source>
        <dbReference type="SAM" id="Phobius"/>
    </source>
</evidence>
<keyword evidence="3" id="KW-1133">Transmembrane helix</keyword>